<keyword evidence="2 5" id="KW-0812">Transmembrane</keyword>
<comment type="subcellular location">
    <subcellularLocation>
        <location evidence="1">Membrane</location>
        <topology evidence="1">Single-pass membrane protein</topology>
    </subcellularLocation>
</comment>
<evidence type="ECO:0000256" key="3">
    <source>
        <dbReference type="ARBA" id="ARBA00022989"/>
    </source>
</evidence>
<evidence type="ECO:0000313" key="6">
    <source>
        <dbReference type="EMBL" id="CAH3108505.1"/>
    </source>
</evidence>
<dbReference type="Pfam" id="PF14724">
    <property type="entry name" value="mit_SMPDase"/>
    <property type="match status" value="2"/>
</dbReference>
<dbReference type="PANTHER" id="PTHR12988">
    <property type="entry name" value="SPHINGOMYELIN PHOSPHODIESTERASE 4"/>
    <property type="match status" value="1"/>
</dbReference>
<evidence type="ECO:0000313" key="7">
    <source>
        <dbReference type="Proteomes" id="UP001159405"/>
    </source>
</evidence>
<keyword evidence="4 5" id="KW-0472">Membrane</keyword>
<dbReference type="EMBL" id="CALNXK010000021">
    <property type="protein sequence ID" value="CAH3108505.1"/>
    <property type="molecule type" value="Genomic_DNA"/>
</dbReference>
<accession>A0ABN8NKH3</accession>
<sequence>SAIIHSCHRNGRGSSFGRKVMNVDFGSKSREALQKPLHQRCEEIDKLIEGSSTQNLHGFFPQLLSNIFGYSGNTDWGLKTLSRDSREFANVRKFLTPGGTVFKLIDLLQADDQHRYEFFISCLPFPTRASLSEGMIPVLYHDKVPIRTPGETINAVLLNTFEYYMFHFAYYIVYQQAHRQESSVNPAQDYLYLVVLDDYLDFFLPSDGSAIPFNSMKAKTSVGLGRNVPSSRHDSSHYARTHYFQNQFKGLIKPTPGRASPPTTHHGMLNHGSQETWRAETFLQILIEFWLNQNTADSISRNVLSRGQEYFMPTLDHVRVVRILVKHVHSFVYAKGPDMDQLSVLHPYDDLRRAIIPQFLQKKLYHFLQHCFSHWPLDPNFRYVLETWLSYIQPWRYSKVHNATSIEKDDDSRETASPVWKTFVFENLLFYCALLFEFVSRACRFNLCSAKDAQLLFRVLKVFAQPHLVEMVEEGEKAYLMPSGSHRNTPLTSLGTPSSIIKSHIMDLEGPSYSFRSLFHLPGATKMGELHSRVLAALDEVTNKNQSQQSPEDNEGFFAVFMRALKSDMSHGGEFDRNAEEGTLVSYLKKSCEFILKIIRSADSIDGSILNSTIQWETTSPGAVKRNVSLASNQSSLPDHVETDDGPVPTPLGRYQMINGLRKFEVKYSGDPELQPICSYENPTLVRLLYKLSTHLNEKFGQTLEKTYTTSRLFKSVACYLSPALKKASLPTPSNHPSTSPLHSSQRQLEPQISLRFLASYRTLIYLFIFWLFCRITSLNTLLVVLLWILLLAVMLLYHLRPRYEKNK</sequence>
<evidence type="ECO:0000256" key="1">
    <source>
        <dbReference type="ARBA" id="ARBA00004167"/>
    </source>
</evidence>
<feature type="non-terminal residue" evidence="6">
    <location>
        <position position="1"/>
    </location>
</feature>
<protein>
    <recommendedName>
        <fullName evidence="8">Sphingomyelin phosphodiesterase 4</fullName>
    </recommendedName>
</protein>
<gene>
    <name evidence="6" type="ORF">PLOB_00017722</name>
</gene>
<keyword evidence="7" id="KW-1185">Reference proteome</keyword>
<dbReference type="PANTHER" id="PTHR12988:SF6">
    <property type="entry name" value="SPHINGOMYELIN PHOSPHODIESTERASE 4"/>
    <property type="match status" value="1"/>
</dbReference>
<evidence type="ECO:0000256" key="5">
    <source>
        <dbReference type="SAM" id="Phobius"/>
    </source>
</evidence>
<organism evidence="6 7">
    <name type="scientific">Porites lobata</name>
    <dbReference type="NCBI Taxonomy" id="104759"/>
    <lineage>
        <taxon>Eukaryota</taxon>
        <taxon>Metazoa</taxon>
        <taxon>Cnidaria</taxon>
        <taxon>Anthozoa</taxon>
        <taxon>Hexacorallia</taxon>
        <taxon>Scleractinia</taxon>
        <taxon>Fungiina</taxon>
        <taxon>Poritidae</taxon>
        <taxon>Porites</taxon>
    </lineage>
</organism>
<comment type="caution">
    <text evidence="6">The sequence shown here is derived from an EMBL/GenBank/DDBJ whole genome shotgun (WGS) entry which is preliminary data.</text>
</comment>
<name>A0ABN8NKH3_9CNID</name>
<reference evidence="6 7" key="1">
    <citation type="submission" date="2022-05" db="EMBL/GenBank/DDBJ databases">
        <authorList>
            <consortium name="Genoscope - CEA"/>
            <person name="William W."/>
        </authorList>
    </citation>
    <scope>NUCLEOTIDE SEQUENCE [LARGE SCALE GENOMIC DNA]</scope>
</reference>
<evidence type="ECO:0000256" key="2">
    <source>
        <dbReference type="ARBA" id="ARBA00022692"/>
    </source>
</evidence>
<proteinExistence type="predicted"/>
<feature type="transmembrane region" description="Helical" evidence="5">
    <location>
        <begin position="779"/>
        <end position="800"/>
    </location>
</feature>
<dbReference type="Proteomes" id="UP001159405">
    <property type="component" value="Unassembled WGS sequence"/>
</dbReference>
<evidence type="ECO:0000256" key="4">
    <source>
        <dbReference type="ARBA" id="ARBA00023136"/>
    </source>
</evidence>
<keyword evidence="3 5" id="KW-1133">Transmembrane helix</keyword>
<evidence type="ECO:0008006" key="8">
    <source>
        <dbReference type="Google" id="ProtNLM"/>
    </source>
</evidence>
<dbReference type="InterPro" id="IPR024129">
    <property type="entry name" value="Sphingomy_SMPD4"/>
</dbReference>